<sequence>MILDSSLNITLDNSNNAVFRILGEERFKITNAGPDIGGRLQFSNGRYIHASVQDDPDVDELRFKASGHLDEPLRIYGGSNYNKRVGIGRLSESPSRPNEDMSRFGLDLQDTGNGYLYGLRLTNDTTGTGGSNGACIYYENSNMYVRNFTGGPIKFKTKGAQAMVIASNGCIGIGGITNPMYTLQLGFVNSNSGGAQRHANWNYLNSSNNSFKQLNGNYGNISIFVGGHISINGVIVCVSDKRTKTNIYPMNPVKSLDNLRLLNPVHYYYKDFINNPSQLQAGFIAQETKHVLPTSLEMAGQSIPNILASASYYVDSFKNKIIQFSDFDTSKLELDNSGNFYPYLRVFDEENDIELPYWITISKILSSNSIQIETKEELPSRVFVYGQYVDNFHLLHYHRVFTTFVASMKEVDAELQKEKLKTLELQREMNELISLVQTIQK</sequence>
<proteinExistence type="predicted"/>
<protein>
    <recommendedName>
        <fullName evidence="1">Peptidase S74 domain-containing protein</fullName>
    </recommendedName>
</protein>
<dbReference type="Pfam" id="PF13884">
    <property type="entry name" value="Peptidase_S74"/>
    <property type="match status" value="1"/>
</dbReference>
<organism evidence="2">
    <name type="scientific">viral metagenome</name>
    <dbReference type="NCBI Taxonomy" id="1070528"/>
    <lineage>
        <taxon>unclassified sequences</taxon>
        <taxon>metagenomes</taxon>
        <taxon>organismal metagenomes</taxon>
    </lineage>
</organism>
<dbReference type="PROSITE" id="PS51688">
    <property type="entry name" value="ICA"/>
    <property type="match status" value="1"/>
</dbReference>
<reference evidence="2" key="1">
    <citation type="journal article" date="2020" name="Nature">
        <title>Giant virus diversity and host interactions through global metagenomics.</title>
        <authorList>
            <person name="Schulz F."/>
            <person name="Roux S."/>
            <person name="Paez-Espino D."/>
            <person name="Jungbluth S."/>
            <person name="Walsh D.A."/>
            <person name="Denef V.J."/>
            <person name="McMahon K.D."/>
            <person name="Konstantinidis K.T."/>
            <person name="Eloe-Fadrosh E.A."/>
            <person name="Kyrpides N.C."/>
            <person name="Woyke T."/>
        </authorList>
    </citation>
    <scope>NUCLEOTIDE SEQUENCE</scope>
    <source>
        <strain evidence="2">GVMAG-S-ERX556049-19</strain>
    </source>
</reference>
<feature type="domain" description="Peptidase S74" evidence="1">
    <location>
        <begin position="239"/>
        <end position="422"/>
    </location>
</feature>
<evidence type="ECO:0000259" key="1">
    <source>
        <dbReference type="PROSITE" id="PS51688"/>
    </source>
</evidence>
<dbReference type="AlphaFoldDB" id="A0A6C0FG34"/>
<accession>A0A6C0FG34</accession>
<dbReference type="InterPro" id="IPR030392">
    <property type="entry name" value="S74_ICA"/>
</dbReference>
<evidence type="ECO:0000313" key="2">
    <source>
        <dbReference type="EMBL" id="QHT38005.1"/>
    </source>
</evidence>
<name>A0A6C0FG34_9ZZZZ</name>
<dbReference type="EMBL" id="MN738823">
    <property type="protein sequence ID" value="QHT38005.1"/>
    <property type="molecule type" value="Genomic_DNA"/>
</dbReference>